<name>A0ABU0NDC3_9MOLU</name>
<dbReference type="Proteomes" id="UP001236620">
    <property type="component" value="Unassembled WGS sequence"/>
</dbReference>
<evidence type="ECO:0000256" key="2">
    <source>
        <dbReference type="SAM" id="Phobius"/>
    </source>
</evidence>
<comment type="caution">
    <text evidence="4">The sequence shown here is derived from an EMBL/GenBank/DDBJ whole genome shotgun (WGS) entry which is preliminary data.</text>
</comment>
<sequence length="414" mass="46969">MKQNQTTSKIKKWCINFKEIIVNKRLLLIFILIIASICGLWVWTFSKSNNTISIGGSASADPIMQQLTNKYRQKTGQSFIYSSTGSGAGARNVINETYSIGFISKSETDNSIPEEIRNNLVRNDSNGDGELFQQIEEGKKDKEKTFQEIMNEKKSKDGKSQSYHFVDFAKDSIVFVYNIKGTGLTEQQEKDIAFNLGKSGTVDDKASDALRKVYSVNDQTKLVSWSDFYKAITNKELSNISKNVKVTPYSTNSGSGTRSSFEHISGFKNNNTKIGTAVNQYNSNGAIFTQLDKSDGAFGFVSMEYAQQIKNHKNLRAVIIKGDNKEWDINKKPEDYQDYPLNRPFIALYKMTDNDNKNRQILEFMQWVCSSDEVSSSYQHLGLVQRWKVNNNSIQNNSLINENKNHIDLLKKLV</sequence>
<dbReference type="Gene3D" id="3.40.190.10">
    <property type="entry name" value="Periplasmic binding protein-like II"/>
    <property type="match status" value="2"/>
</dbReference>
<dbReference type="PANTHER" id="PTHR30570">
    <property type="entry name" value="PERIPLASMIC PHOSPHATE BINDING COMPONENT OF PHOSPHATE ABC TRANSPORTER"/>
    <property type="match status" value="1"/>
</dbReference>
<keyword evidence="1" id="KW-0732">Signal</keyword>
<dbReference type="InterPro" id="IPR024370">
    <property type="entry name" value="PBP_domain"/>
</dbReference>
<proteinExistence type="predicted"/>
<evidence type="ECO:0000313" key="5">
    <source>
        <dbReference type="Proteomes" id="UP001236620"/>
    </source>
</evidence>
<dbReference type="PANTHER" id="PTHR30570:SF1">
    <property type="entry name" value="PHOSPHATE-BINDING PROTEIN PSTS"/>
    <property type="match status" value="1"/>
</dbReference>
<organism evidence="4 5">
    <name type="scientific">Mycoplasma yeatsii</name>
    <dbReference type="NCBI Taxonomy" id="51365"/>
    <lineage>
        <taxon>Bacteria</taxon>
        <taxon>Bacillati</taxon>
        <taxon>Mycoplasmatota</taxon>
        <taxon>Mollicutes</taxon>
        <taxon>Mycoplasmataceae</taxon>
        <taxon>Mycoplasma</taxon>
    </lineage>
</organism>
<evidence type="ECO:0000256" key="1">
    <source>
        <dbReference type="ARBA" id="ARBA00022729"/>
    </source>
</evidence>
<reference evidence="4" key="1">
    <citation type="submission" date="2023-07" db="EMBL/GenBank/DDBJ databases">
        <title>Genomic Encyclopedia of Type Strains, Phase IV (KMG-IV): sequencing the most valuable type-strain genomes for metagenomic binning, comparative biology and taxonomic classification.</title>
        <authorList>
            <person name="Goeker M."/>
        </authorList>
    </citation>
    <scope>NUCLEOTIDE SEQUENCE [LARGE SCALE GENOMIC DNA]</scope>
    <source>
        <strain evidence="4">DSM 22019</strain>
    </source>
</reference>
<feature type="domain" description="PBP" evidence="3">
    <location>
        <begin position="152"/>
        <end position="371"/>
    </location>
</feature>
<dbReference type="RefSeq" id="WP_307443901.1">
    <property type="nucleotide sequence ID" value="NZ_JAUSWP010000001.1"/>
</dbReference>
<keyword evidence="5" id="KW-1185">Reference proteome</keyword>
<dbReference type="SUPFAM" id="SSF53850">
    <property type="entry name" value="Periplasmic binding protein-like II"/>
    <property type="match status" value="1"/>
</dbReference>
<protein>
    <submittedName>
        <fullName evidence="4">Phosphate transport system substrate-binding protein</fullName>
    </submittedName>
</protein>
<evidence type="ECO:0000313" key="4">
    <source>
        <dbReference type="EMBL" id="MDQ0567456.1"/>
    </source>
</evidence>
<gene>
    <name evidence="4" type="ORF">J2Z63_000077</name>
</gene>
<keyword evidence="2" id="KW-0812">Transmembrane</keyword>
<accession>A0ABU0NDC3</accession>
<dbReference type="EMBL" id="JAUSWP010000001">
    <property type="protein sequence ID" value="MDQ0567456.1"/>
    <property type="molecule type" value="Genomic_DNA"/>
</dbReference>
<dbReference type="InterPro" id="IPR050811">
    <property type="entry name" value="Phosphate_ABC_transporter"/>
</dbReference>
<keyword evidence="2" id="KW-0472">Membrane</keyword>
<evidence type="ECO:0000259" key="3">
    <source>
        <dbReference type="Pfam" id="PF12849"/>
    </source>
</evidence>
<keyword evidence="2" id="KW-1133">Transmembrane helix</keyword>
<dbReference type="Pfam" id="PF12849">
    <property type="entry name" value="PBP_like_2"/>
    <property type="match status" value="1"/>
</dbReference>
<feature type="transmembrane region" description="Helical" evidence="2">
    <location>
        <begin position="26"/>
        <end position="44"/>
    </location>
</feature>
<dbReference type="InterPro" id="IPR030980">
    <property type="entry name" value="PtsS_plasma"/>
</dbReference>
<dbReference type="NCBIfam" id="TIGR04505">
    <property type="entry name" value="PtsS_plasma"/>
    <property type="match status" value="1"/>
</dbReference>